<dbReference type="Gene3D" id="2.30.60.10">
    <property type="entry name" value="Cyanovirin-N"/>
    <property type="match status" value="1"/>
</dbReference>
<keyword evidence="1" id="KW-0472">Membrane</keyword>
<dbReference type="GeneID" id="19266164"/>
<keyword evidence="4" id="KW-1185">Reference proteome</keyword>
<feature type="transmembrane region" description="Helical" evidence="1">
    <location>
        <begin position="89"/>
        <end position="108"/>
    </location>
</feature>
<dbReference type="InterPro" id="IPR036673">
    <property type="entry name" value="Cyanovirin-N_sf"/>
</dbReference>
<dbReference type="OrthoDB" id="4672515at2759"/>
<dbReference type="Proteomes" id="UP000030651">
    <property type="component" value="Unassembled WGS sequence"/>
</dbReference>
<dbReference type="STRING" id="1229662.W3XMQ3"/>
<feature type="transmembrane region" description="Helical" evidence="1">
    <location>
        <begin position="61"/>
        <end position="82"/>
    </location>
</feature>
<keyword evidence="1" id="KW-1133">Transmembrane helix</keyword>
<dbReference type="SUPFAM" id="SSF51322">
    <property type="entry name" value="Cyanovirin-N"/>
    <property type="match status" value="1"/>
</dbReference>
<evidence type="ECO:0000313" key="4">
    <source>
        <dbReference type="Proteomes" id="UP000030651"/>
    </source>
</evidence>
<dbReference type="RefSeq" id="XP_007827923.1">
    <property type="nucleotide sequence ID" value="XM_007829732.1"/>
</dbReference>
<dbReference type="KEGG" id="pfy:PFICI_01151"/>
<feature type="domain" description="Cyanovirin-N" evidence="2">
    <location>
        <begin position="151"/>
        <end position="221"/>
    </location>
</feature>
<evidence type="ECO:0000256" key="1">
    <source>
        <dbReference type="SAM" id="Phobius"/>
    </source>
</evidence>
<organism evidence="3 4">
    <name type="scientific">Pestalotiopsis fici (strain W106-1 / CGMCC3.15140)</name>
    <dbReference type="NCBI Taxonomy" id="1229662"/>
    <lineage>
        <taxon>Eukaryota</taxon>
        <taxon>Fungi</taxon>
        <taxon>Dikarya</taxon>
        <taxon>Ascomycota</taxon>
        <taxon>Pezizomycotina</taxon>
        <taxon>Sordariomycetes</taxon>
        <taxon>Xylariomycetidae</taxon>
        <taxon>Amphisphaeriales</taxon>
        <taxon>Sporocadaceae</taxon>
        <taxon>Pestalotiopsis</taxon>
    </lineage>
</organism>
<keyword evidence="1" id="KW-0812">Transmembrane</keyword>
<dbReference type="eggNOG" id="ENOG502SWE6">
    <property type="taxonomic scope" value="Eukaryota"/>
</dbReference>
<dbReference type="EMBL" id="KI912109">
    <property type="protein sequence ID" value="ETS87323.1"/>
    <property type="molecule type" value="Genomic_DNA"/>
</dbReference>
<gene>
    <name evidence="3" type="ORF">PFICI_01151</name>
</gene>
<dbReference type="HOGENOM" id="CLU_1027141_0_0_1"/>
<protein>
    <recommendedName>
        <fullName evidence="2">Cyanovirin-N domain-containing protein</fullName>
    </recommendedName>
</protein>
<evidence type="ECO:0000259" key="2">
    <source>
        <dbReference type="Pfam" id="PF08881"/>
    </source>
</evidence>
<sequence>MQTNGLVASSPIKVGTPSSCLTFLFFQANQQYRSERHHSSFFLRVSFAFDSINNVDGFIDLFTLLFVVSTSRSFLVFITAASHPRVIRAIYAAIMKLLNTIAASLVAFGQRAAAQGFLGNCTWRGANLTGSWLGMYCLDDNLAIFENKWTWHDLNLCVANNNGELYPYADGSYQGSCRDCGLEATSHLWMNLTCNCFDMGGNLKPSKYNLNQILYNHNGSLGCFDHLGNKSACGPMCDEGYRQPAYTTPLPSNAKRTDDAVSMPTHLDFSA</sequence>
<dbReference type="Pfam" id="PF08881">
    <property type="entry name" value="CVNH"/>
    <property type="match status" value="1"/>
</dbReference>
<dbReference type="InParanoid" id="W3XMQ3"/>
<evidence type="ECO:0000313" key="3">
    <source>
        <dbReference type="EMBL" id="ETS87323.1"/>
    </source>
</evidence>
<dbReference type="AlphaFoldDB" id="W3XMQ3"/>
<accession>W3XMQ3</accession>
<reference evidence="4" key="1">
    <citation type="journal article" date="2015" name="BMC Genomics">
        <title>Genomic and transcriptomic analysis of the endophytic fungus Pestalotiopsis fici reveals its lifestyle and high potential for synthesis of natural products.</title>
        <authorList>
            <person name="Wang X."/>
            <person name="Zhang X."/>
            <person name="Liu L."/>
            <person name="Xiang M."/>
            <person name="Wang W."/>
            <person name="Sun X."/>
            <person name="Che Y."/>
            <person name="Guo L."/>
            <person name="Liu G."/>
            <person name="Guo L."/>
            <person name="Wang C."/>
            <person name="Yin W.B."/>
            <person name="Stadler M."/>
            <person name="Zhang X."/>
            <person name="Liu X."/>
        </authorList>
    </citation>
    <scope>NUCLEOTIDE SEQUENCE [LARGE SCALE GENOMIC DNA]</scope>
    <source>
        <strain evidence="4">W106-1 / CGMCC3.15140</strain>
    </source>
</reference>
<proteinExistence type="predicted"/>
<dbReference type="InterPro" id="IPR011058">
    <property type="entry name" value="Cyanovirin-N"/>
</dbReference>
<name>W3XMQ3_PESFW</name>